<dbReference type="RefSeq" id="WP_086300785.1">
    <property type="nucleotide sequence ID" value="NZ_MZNE01000002.1"/>
</dbReference>
<dbReference type="Proteomes" id="UP000194977">
    <property type="component" value="Unassembled WGS sequence"/>
</dbReference>
<organism evidence="3 6">
    <name type="scientific">Gilliamella apicola</name>
    <dbReference type="NCBI Taxonomy" id="1196095"/>
    <lineage>
        <taxon>Bacteria</taxon>
        <taxon>Pseudomonadati</taxon>
        <taxon>Pseudomonadota</taxon>
        <taxon>Gammaproteobacteria</taxon>
        <taxon>Orbales</taxon>
        <taxon>Orbaceae</taxon>
        <taxon>Gilliamella</taxon>
    </lineage>
</organism>
<dbReference type="EMBL" id="NART01000001">
    <property type="protein sequence ID" value="OTQ12009.1"/>
    <property type="molecule type" value="Genomic_DNA"/>
</dbReference>
<comment type="caution">
    <text evidence="3">The sequence shown here is derived from an EMBL/GenBank/DDBJ whole genome shotgun (WGS) entry which is preliminary data.</text>
</comment>
<evidence type="ECO:0000259" key="2">
    <source>
        <dbReference type="Pfam" id="PF03886"/>
    </source>
</evidence>
<dbReference type="InterPro" id="IPR005586">
    <property type="entry name" value="ABC_trans_aux"/>
</dbReference>
<gene>
    <name evidence="4" type="ORF">B6C91_00575</name>
    <name evidence="3" type="ORF">B6D08_04555</name>
</gene>
<dbReference type="OrthoDB" id="5600407at2"/>
<sequence length="194" mass="21875">MNKMMRNFLITFCGTAFMLLVGCSANTQDKSYFQLASNLPVQTPKTMKSTNRFIKIDSIDVASFLNKSGIVLQTEDIKYVTAINNLWVSTLSQQLEERLVQDLSLLLPDYLISSKSLATPTLTVKLFIDGFHGGYNGDAIIKGRWIVTNNKNHIETKPFERHIPLAKNGYDALVKALSKGWQEEEQDFANSITY</sequence>
<feature type="signal peptide" evidence="1">
    <location>
        <begin position="1"/>
        <end position="27"/>
    </location>
</feature>
<feature type="chain" id="PRO_5012873655" description="ABC-type transport auxiliary lipoprotein component domain-containing protein" evidence="1">
    <location>
        <begin position="28"/>
        <end position="194"/>
    </location>
</feature>
<feature type="domain" description="ABC-type transport auxiliary lipoprotein component" evidence="2">
    <location>
        <begin position="34"/>
        <end position="183"/>
    </location>
</feature>
<evidence type="ECO:0000256" key="1">
    <source>
        <dbReference type="SAM" id="SignalP"/>
    </source>
</evidence>
<dbReference type="PROSITE" id="PS51257">
    <property type="entry name" value="PROKAR_LIPOPROTEIN"/>
    <property type="match status" value="1"/>
</dbReference>
<evidence type="ECO:0000313" key="6">
    <source>
        <dbReference type="Proteomes" id="UP000194977"/>
    </source>
</evidence>
<proteinExistence type="predicted"/>
<dbReference type="Pfam" id="PF03886">
    <property type="entry name" value="ABC_trans_aux"/>
    <property type="match status" value="1"/>
</dbReference>
<reference evidence="5 6" key="1">
    <citation type="submission" date="2017-03" db="EMBL/GenBank/DDBJ databases">
        <title>Comparative genomics of honeybee gut symbionts reveal geographically distinct and subgroup specific antibiotic resistance.</title>
        <authorList>
            <person name="Ludvigsen J."/>
            <person name="Porcellato D."/>
            <person name="Labee-Lund T.M."/>
            <person name="Amdam G.V."/>
            <person name="Rudi K."/>
        </authorList>
    </citation>
    <scope>NUCLEOTIDE SEQUENCE [LARGE SCALE GENOMIC DNA]</scope>
    <source>
        <strain evidence="3 6">A-7-12</strain>
        <strain evidence="4 5">A-9-12</strain>
    </source>
</reference>
<evidence type="ECO:0000313" key="4">
    <source>
        <dbReference type="EMBL" id="OTQ12009.1"/>
    </source>
</evidence>
<dbReference type="AlphaFoldDB" id="A0A242NJ87"/>
<evidence type="ECO:0000313" key="5">
    <source>
        <dbReference type="Proteomes" id="UP000194800"/>
    </source>
</evidence>
<dbReference type="Gene3D" id="3.40.50.10610">
    <property type="entry name" value="ABC-type transport auxiliary lipoprotein component"/>
    <property type="match status" value="1"/>
</dbReference>
<evidence type="ECO:0000313" key="3">
    <source>
        <dbReference type="EMBL" id="OTQ00385.1"/>
    </source>
</evidence>
<dbReference type="SUPFAM" id="SSF159594">
    <property type="entry name" value="XCC0632-like"/>
    <property type="match status" value="1"/>
</dbReference>
<dbReference type="EMBL" id="NARP01000009">
    <property type="protein sequence ID" value="OTQ00385.1"/>
    <property type="molecule type" value="Genomic_DNA"/>
</dbReference>
<dbReference type="Proteomes" id="UP000194800">
    <property type="component" value="Unassembled WGS sequence"/>
</dbReference>
<keyword evidence="5" id="KW-1185">Reference proteome</keyword>
<name>A0A242NJ87_9GAMM</name>
<protein>
    <recommendedName>
        <fullName evidence="2">ABC-type transport auxiliary lipoprotein component domain-containing protein</fullName>
    </recommendedName>
</protein>
<keyword evidence="1" id="KW-0732">Signal</keyword>
<accession>A0A242NJ87</accession>